<dbReference type="SUPFAM" id="SSF51905">
    <property type="entry name" value="FAD/NAD(P)-binding domain"/>
    <property type="match status" value="1"/>
</dbReference>
<reference evidence="2 3" key="1">
    <citation type="submission" date="2023-06" db="EMBL/GenBank/DDBJ databases">
        <title>Identification and characterization of horizontal gene transfer across gut microbiota members of farm animals based on homology search.</title>
        <authorList>
            <person name="Schwarzerova J."/>
            <person name="Nykrynova M."/>
            <person name="Jureckova K."/>
            <person name="Cejkova D."/>
            <person name="Rychlik I."/>
        </authorList>
    </citation>
    <scope>NUCLEOTIDE SEQUENCE [LARGE SCALE GENOMIC DNA]</scope>
    <source>
        <strain evidence="2 3">ET39</strain>
    </source>
</reference>
<dbReference type="Proteomes" id="UP001529340">
    <property type="component" value="Unassembled WGS sequence"/>
</dbReference>
<dbReference type="Pfam" id="PF21688">
    <property type="entry name" value="FAD-depend_C"/>
    <property type="match status" value="1"/>
</dbReference>
<reference evidence="2 3" key="3">
    <citation type="submission" date="2023-06" db="EMBL/GenBank/DDBJ databases">
        <authorList>
            <person name="Zeman M."/>
            <person name="Kubasova T."/>
            <person name="Jahodarova E."/>
            <person name="Nykrynova M."/>
            <person name="Rychlik I."/>
        </authorList>
    </citation>
    <scope>NUCLEOTIDE SEQUENCE [LARGE SCALE GENOMIC DNA]</scope>
    <source>
        <strain evidence="2 3">ET39</strain>
    </source>
</reference>
<dbReference type="InterPro" id="IPR028348">
    <property type="entry name" value="FAD-binding_protein"/>
</dbReference>
<dbReference type="Gene3D" id="3.50.50.60">
    <property type="entry name" value="FAD/NAD(P)-binding domain"/>
    <property type="match status" value="2"/>
</dbReference>
<evidence type="ECO:0000313" key="2">
    <source>
        <dbReference type="EMBL" id="MDM8156962.1"/>
    </source>
</evidence>
<dbReference type="PIRSF" id="PIRSF038984">
    <property type="entry name" value="FAD_binding_protein"/>
    <property type="match status" value="1"/>
</dbReference>
<dbReference type="EMBL" id="JAUDCG010000015">
    <property type="protein sequence ID" value="MDM8156962.1"/>
    <property type="molecule type" value="Genomic_DNA"/>
</dbReference>
<dbReference type="InterPro" id="IPR049516">
    <property type="entry name" value="FAD-depend_C"/>
</dbReference>
<proteinExistence type="predicted"/>
<dbReference type="PANTHER" id="PTHR42842">
    <property type="entry name" value="FAD/NAD(P)-BINDING OXIDOREDUCTASE"/>
    <property type="match status" value="1"/>
</dbReference>
<reference evidence="3" key="2">
    <citation type="submission" date="2023-06" db="EMBL/GenBank/DDBJ databases">
        <title>Identification and characterization of horizontal gene transfer across gut microbiota members of farm animals based on homology search.</title>
        <authorList>
            <person name="Zeman M."/>
            <person name="Kubasova T."/>
            <person name="Jahodarova E."/>
            <person name="Nykrynova M."/>
            <person name="Rychlik I."/>
        </authorList>
    </citation>
    <scope>NUCLEOTIDE SEQUENCE [LARGE SCALE GENOMIC DNA]</scope>
    <source>
        <strain evidence="3">ET39</strain>
    </source>
</reference>
<dbReference type="PANTHER" id="PTHR42842:SF3">
    <property type="entry name" value="FAD_NAD(P)-BINDING OXIDOREDUCTASE FAMILY PROTEIN"/>
    <property type="match status" value="1"/>
</dbReference>
<evidence type="ECO:0000259" key="1">
    <source>
        <dbReference type="Pfam" id="PF21688"/>
    </source>
</evidence>
<dbReference type="InterPro" id="IPR036188">
    <property type="entry name" value="FAD/NAD-bd_sf"/>
</dbReference>
<sequence>MLRVSQVNQSIDEPMERLHQRICKKLRIRERDLIRFSIYRESVDARHRPIRFSYVVDCEVADEQQVLRHAGTDVTVVRERPFVLPAAGSERLSHRPVVVGFGPGGMFAALMLARAGYRPLVLERGQCLEQRVQSVQRYWQGGALDPRGNVQFGEGGAGTFSDGKLTTRSKDPRCHQVLRELVHFGAPKEILYQAHPHIGTDILVDVVRALREEVIALGGEIRFVSQVEDLIVEGGALRGVVVNGARIDCEKAILAIGHSARDTFSLLYEHQLQMQAKAFAVGVRVEHAQRLIDEQLYGEYAGHPRLGAASYRMTCRADNGRGVYTFCMCPGGVVVPSASAPGEVVVNGMSEHARDKANANSALLVQVTPQDFGTHPLDGIRYQQQLEHKAFLMGGANGCAPAQYTRDFLGGRPSASFQEVMPSYARGVVLCDLHPLFDAPITLALEQGIRHFDRQIHGFADTGILTGVESRSSSPVRLVRDPQTLMGSIRGLYPCGEGAGYAGGIVTSAVDGIRCACALIESSAPAENA</sequence>
<dbReference type="RefSeq" id="WP_289607425.1">
    <property type="nucleotide sequence ID" value="NZ_JAUDCG010000015.1"/>
</dbReference>
<protein>
    <recommendedName>
        <fullName evidence="1">FAD-dependent protein C-terminal domain-containing protein</fullName>
    </recommendedName>
</protein>
<accession>A0ABT7UBG3</accession>
<organism evidence="2 3">
    <name type="scientific">Amedibacillus dolichus</name>
    <dbReference type="NCBI Taxonomy" id="31971"/>
    <lineage>
        <taxon>Bacteria</taxon>
        <taxon>Bacillati</taxon>
        <taxon>Bacillota</taxon>
        <taxon>Erysipelotrichia</taxon>
        <taxon>Erysipelotrichales</taxon>
        <taxon>Erysipelotrichaceae</taxon>
        <taxon>Amedibacillus</taxon>
    </lineage>
</organism>
<gene>
    <name evidence="2" type="ORF">QUV96_04840</name>
</gene>
<keyword evidence="3" id="KW-1185">Reference proteome</keyword>
<evidence type="ECO:0000313" key="3">
    <source>
        <dbReference type="Proteomes" id="UP001529340"/>
    </source>
</evidence>
<feature type="domain" description="FAD-dependent protein C-terminal" evidence="1">
    <location>
        <begin position="278"/>
        <end position="472"/>
    </location>
</feature>
<dbReference type="Gene3D" id="3.30.70.2700">
    <property type="match status" value="1"/>
</dbReference>
<comment type="caution">
    <text evidence="2">The sequence shown here is derived from an EMBL/GenBank/DDBJ whole genome shotgun (WGS) entry which is preliminary data.</text>
</comment>
<name>A0ABT7UBG3_9FIRM</name>